<dbReference type="SUPFAM" id="SSF158622">
    <property type="entry name" value="YheA/YmcA-like"/>
    <property type="match status" value="1"/>
</dbReference>
<proteinExistence type="inferred from homology"/>
<accession>A0ABW0VSH7</accession>
<gene>
    <name evidence="2" type="ORF">ACFPYJ_00425</name>
</gene>
<sequence length="111" mass="12974">MNVYDRAYELTNALKETEEAKELKAALTAARNDPEAKRMMDDFRDKQTVLQQKMMAGEQPSPEEMETMNKLYEVVTMNPLLNRTFEAERRFSTIFDDVTKIVTESLRTIME</sequence>
<dbReference type="Gene3D" id="1.20.1500.10">
    <property type="entry name" value="YheA/YmcA-like"/>
    <property type="match status" value="1"/>
</dbReference>
<dbReference type="HAMAP" id="MF_01526">
    <property type="entry name" value="UPF0342"/>
    <property type="match status" value="1"/>
</dbReference>
<dbReference type="Proteomes" id="UP001596047">
    <property type="component" value="Unassembled WGS sequence"/>
</dbReference>
<dbReference type="InterPro" id="IPR010368">
    <property type="entry name" value="Com_YlbF"/>
</dbReference>
<reference evidence="3" key="1">
    <citation type="journal article" date="2019" name="Int. J. Syst. Evol. Microbiol.">
        <title>The Global Catalogue of Microorganisms (GCM) 10K type strain sequencing project: providing services to taxonomists for standard genome sequencing and annotation.</title>
        <authorList>
            <consortium name="The Broad Institute Genomics Platform"/>
            <consortium name="The Broad Institute Genome Sequencing Center for Infectious Disease"/>
            <person name="Wu L."/>
            <person name="Ma J."/>
        </authorList>
    </citation>
    <scope>NUCLEOTIDE SEQUENCE [LARGE SCALE GENOMIC DNA]</scope>
    <source>
        <strain evidence="3">CGMCC 1.3240</strain>
    </source>
</reference>
<keyword evidence="3" id="KW-1185">Reference proteome</keyword>
<dbReference type="EMBL" id="JBHSOW010000005">
    <property type="protein sequence ID" value="MFC5647614.1"/>
    <property type="molecule type" value="Genomic_DNA"/>
</dbReference>
<organism evidence="2 3">
    <name type="scientific">Paenibacillus solisilvae</name>
    <dbReference type="NCBI Taxonomy" id="2486751"/>
    <lineage>
        <taxon>Bacteria</taxon>
        <taxon>Bacillati</taxon>
        <taxon>Bacillota</taxon>
        <taxon>Bacilli</taxon>
        <taxon>Bacillales</taxon>
        <taxon>Paenibacillaceae</taxon>
        <taxon>Paenibacillus</taxon>
    </lineage>
</organism>
<dbReference type="InterPro" id="IPR023378">
    <property type="entry name" value="YheA/YmcA-like_dom_sf"/>
</dbReference>
<evidence type="ECO:0000256" key="1">
    <source>
        <dbReference type="HAMAP-Rule" id="MF_01526"/>
    </source>
</evidence>
<comment type="caution">
    <text evidence="2">The sequence shown here is derived from an EMBL/GenBank/DDBJ whole genome shotgun (WGS) entry which is preliminary data.</text>
</comment>
<dbReference type="Pfam" id="PF06133">
    <property type="entry name" value="Com_YlbF"/>
    <property type="match status" value="1"/>
</dbReference>
<protein>
    <recommendedName>
        <fullName evidence="1">UPF0342 protein ACFPYJ_00425</fullName>
    </recommendedName>
</protein>
<comment type="similarity">
    <text evidence="1">Belongs to the UPF0342 family.</text>
</comment>
<evidence type="ECO:0000313" key="3">
    <source>
        <dbReference type="Proteomes" id="UP001596047"/>
    </source>
</evidence>
<name>A0ABW0VSH7_9BACL</name>
<dbReference type="RefSeq" id="WP_379186064.1">
    <property type="nucleotide sequence ID" value="NZ_JBHSOW010000005.1"/>
</dbReference>
<evidence type="ECO:0000313" key="2">
    <source>
        <dbReference type="EMBL" id="MFC5647614.1"/>
    </source>
</evidence>